<dbReference type="PANTHER" id="PTHR30346">
    <property type="entry name" value="TRANSCRIPTIONAL DUAL REGULATOR HCAR-RELATED"/>
    <property type="match status" value="1"/>
</dbReference>
<evidence type="ECO:0000259" key="5">
    <source>
        <dbReference type="PROSITE" id="PS50931"/>
    </source>
</evidence>
<evidence type="ECO:0000313" key="7">
    <source>
        <dbReference type="Proteomes" id="UP000282957"/>
    </source>
</evidence>
<comment type="similarity">
    <text evidence="1">Belongs to the LysR transcriptional regulatory family.</text>
</comment>
<dbReference type="Gene3D" id="3.40.190.10">
    <property type="entry name" value="Periplasmic binding protein-like II"/>
    <property type="match status" value="2"/>
</dbReference>
<dbReference type="InterPro" id="IPR005119">
    <property type="entry name" value="LysR_subst-bd"/>
</dbReference>
<evidence type="ECO:0000313" key="6">
    <source>
        <dbReference type="EMBL" id="RVT97122.1"/>
    </source>
</evidence>
<dbReference type="Proteomes" id="UP000282957">
    <property type="component" value="Unassembled WGS sequence"/>
</dbReference>
<dbReference type="Pfam" id="PF00126">
    <property type="entry name" value="HTH_1"/>
    <property type="match status" value="1"/>
</dbReference>
<evidence type="ECO:0000256" key="4">
    <source>
        <dbReference type="ARBA" id="ARBA00023163"/>
    </source>
</evidence>
<gene>
    <name evidence="6" type="ORF">EOD42_09220</name>
</gene>
<dbReference type="FunFam" id="1.10.10.10:FF:000001">
    <property type="entry name" value="LysR family transcriptional regulator"/>
    <property type="match status" value="1"/>
</dbReference>
<dbReference type="PROSITE" id="PS50931">
    <property type="entry name" value="HTH_LYSR"/>
    <property type="match status" value="1"/>
</dbReference>
<dbReference type="InterPro" id="IPR000847">
    <property type="entry name" value="LysR_HTH_N"/>
</dbReference>
<evidence type="ECO:0000256" key="1">
    <source>
        <dbReference type="ARBA" id="ARBA00009437"/>
    </source>
</evidence>
<accession>A0A437MHL2</accession>
<evidence type="ECO:0000256" key="3">
    <source>
        <dbReference type="ARBA" id="ARBA00023125"/>
    </source>
</evidence>
<dbReference type="AlphaFoldDB" id="A0A437MHL2"/>
<sequence length="298" mass="32297">MLDLTHLRSFVCVAEELHFGRAAERLGMTQPPLSRQIQLLEAGLRVTLLDRSRHAVALTPAGRAFLPEAKALLAASERAGQVARRAMQTGTGSVLRVGFFSATTYAYLPRLIAQARQELPDTDFVLREMNGVTQLEELRTGRLDIGLLRPGPGLSALANLRVFRGRLALAVPHGHPLGARPRLRLRDLHGVPFIGYSEEGPYMQELQAALFAEARVQPQWVQSAAHAQTILSLVSAGMGVALVPEEARNATFANVAFCAIAIPDAPAIELNAAWKPDNANPALAPMLALMERLDAWSA</sequence>
<dbReference type="GO" id="GO:0032993">
    <property type="term" value="C:protein-DNA complex"/>
    <property type="evidence" value="ECO:0007669"/>
    <property type="project" value="TreeGrafter"/>
</dbReference>
<dbReference type="EMBL" id="SACL01000003">
    <property type="protein sequence ID" value="RVT97122.1"/>
    <property type="molecule type" value="Genomic_DNA"/>
</dbReference>
<dbReference type="PRINTS" id="PR00039">
    <property type="entry name" value="HTHLYSR"/>
</dbReference>
<keyword evidence="2" id="KW-0805">Transcription regulation</keyword>
<dbReference type="SUPFAM" id="SSF46785">
    <property type="entry name" value="Winged helix' DNA-binding domain"/>
    <property type="match status" value="1"/>
</dbReference>
<organism evidence="6 7">
    <name type="scientific">Rhodovarius crocodyli</name>
    <dbReference type="NCBI Taxonomy" id="1979269"/>
    <lineage>
        <taxon>Bacteria</taxon>
        <taxon>Pseudomonadati</taxon>
        <taxon>Pseudomonadota</taxon>
        <taxon>Alphaproteobacteria</taxon>
        <taxon>Acetobacterales</taxon>
        <taxon>Roseomonadaceae</taxon>
        <taxon>Rhodovarius</taxon>
    </lineage>
</organism>
<dbReference type="OrthoDB" id="9811588at2"/>
<protein>
    <submittedName>
        <fullName evidence="6">LysR family transcriptional regulator</fullName>
    </submittedName>
</protein>
<name>A0A437MHL2_9PROT</name>
<dbReference type="PANTHER" id="PTHR30346:SF0">
    <property type="entry name" value="HCA OPERON TRANSCRIPTIONAL ACTIVATOR HCAR"/>
    <property type="match status" value="1"/>
</dbReference>
<keyword evidence="3" id="KW-0238">DNA-binding</keyword>
<dbReference type="InterPro" id="IPR036390">
    <property type="entry name" value="WH_DNA-bd_sf"/>
</dbReference>
<dbReference type="GO" id="GO:0003677">
    <property type="term" value="F:DNA binding"/>
    <property type="evidence" value="ECO:0007669"/>
    <property type="project" value="UniProtKB-KW"/>
</dbReference>
<evidence type="ECO:0000256" key="2">
    <source>
        <dbReference type="ARBA" id="ARBA00023015"/>
    </source>
</evidence>
<keyword evidence="7" id="KW-1185">Reference proteome</keyword>
<proteinExistence type="inferred from homology"/>
<keyword evidence="4" id="KW-0804">Transcription</keyword>
<dbReference type="SUPFAM" id="SSF53850">
    <property type="entry name" value="Periplasmic binding protein-like II"/>
    <property type="match status" value="1"/>
</dbReference>
<reference evidence="6 7" key="1">
    <citation type="submission" date="2019-01" db="EMBL/GenBank/DDBJ databases">
        <authorList>
            <person name="Chen W.-M."/>
        </authorList>
    </citation>
    <scope>NUCLEOTIDE SEQUENCE [LARGE SCALE GENOMIC DNA]</scope>
    <source>
        <strain evidence="6 7">CCP-6</strain>
    </source>
</reference>
<dbReference type="InterPro" id="IPR036388">
    <property type="entry name" value="WH-like_DNA-bd_sf"/>
</dbReference>
<dbReference type="Gene3D" id="1.10.10.10">
    <property type="entry name" value="Winged helix-like DNA-binding domain superfamily/Winged helix DNA-binding domain"/>
    <property type="match status" value="1"/>
</dbReference>
<dbReference type="Pfam" id="PF03466">
    <property type="entry name" value="LysR_substrate"/>
    <property type="match status" value="1"/>
</dbReference>
<comment type="caution">
    <text evidence="6">The sequence shown here is derived from an EMBL/GenBank/DDBJ whole genome shotgun (WGS) entry which is preliminary data.</text>
</comment>
<dbReference type="GO" id="GO:0003700">
    <property type="term" value="F:DNA-binding transcription factor activity"/>
    <property type="evidence" value="ECO:0007669"/>
    <property type="project" value="InterPro"/>
</dbReference>
<feature type="domain" description="HTH lysR-type" evidence="5">
    <location>
        <begin position="2"/>
        <end position="59"/>
    </location>
</feature>